<dbReference type="GO" id="GO:0015035">
    <property type="term" value="F:protein-disulfide reductase activity"/>
    <property type="evidence" value="ECO:0007669"/>
    <property type="project" value="InterPro"/>
</dbReference>
<keyword evidence="3" id="KW-0676">Redox-active center</keyword>
<dbReference type="PROSITE" id="PS00194">
    <property type="entry name" value="THIOREDOXIN_1"/>
    <property type="match status" value="1"/>
</dbReference>
<dbReference type="InterPro" id="IPR036249">
    <property type="entry name" value="Thioredoxin-like_sf"/>
</dbReference>
<evidence type="ECO:0000259" key="4">
    <source>
        <dbReference type="PROSITE" id="PS51352"/>
    </source>
</evidence>
<evidence type="ECO:0000313" key="6">
    <source>
        <dbReference type="Proteomes" id="UP000663760"/>
    </source>
</evidence>
<dbReference type="PROSITE" id="PS51352">
    <property type="entry name" value="THIOREDOXIN_2"/>
    <property type="match status" value="1"/>
</dbReference>
<comment type="similarity">
    <text evidence="2">Belongs to the thioredoxin family. Plant F-type subfamily.</text>
</comment>
<dbReference type="PIRSF" id="PIRSF000077">
    <property type="entry name" value="Thioredoxin"/>
    <property type="match status" value="1"/>
</dbReference>
<dbReference type="Gene3D" id="3.40.30.10">
    <property type="entry name" value="Glutaredoxin"/>
    <property type="match status" value="1"/>
</dbReference>
<accession>A0A7I8KD76</accession>
<dbReference type="Proteomes" id="UP000663760">
    <property type="component" value="Chromosome 5"/>
</dbReference>
<evidence type="ECO:0000256" key="1">
    <source>
        <dbReference type="ARBA" id="ARBA00023157"/>
    </source>
</evidence>
<evidence type="ECO:0000313" key="5">
    <source>
        <dbReference type="EMBL" id="CAA7395700.1"/>
    </source>
</evidence>
<dbReference type="InterPro" id="IPR017937">
    <property type="entry name" value="Thioredoxin_CS"/>
</dbReference>
<dbReference type="AlphaFoldDB" id="A0A7I8KD76"/>
<gene>
    <name evidence="5" type="ORF">SI8410_05006363</name>
</gene>
<reference evidence="5" key="1">
    <citation type="submission" date="2020-02" db="EMBL/GenBank/DDBJ databases">
        <authorList>
            <person name="Scholz U."/>
            <person name="Mascher M."/>
            <person name="Fiebig A."/>
        </authorList>
    </citation>
    <scope>NUCLEOTIDE SEQUENCE</scope>
</reference>
<dbReference type="Pfam" id="PF00085">
    <property type="entry name" value="Thioredoxin"/>
    <property type="match status" value="1"/>
</dbReference>
<proteinExistence type="inferred from homology"/>
<feature type="domain" description="Thioredoxin" evidence="4">
    <location>
        <begin position="1"/>
        <end position="94"/>
    </location>
</feature>
<organism evidence="5 6">
    <name type="scientific">Spirodela intermedia</name>
    <name type="common">Intermediate duckweed</name>
    <dbReference type="NCBI Taxonomy" id="51605"/>
    <lineage>
        <taxon>Eukaryota</taxon>
        <taxon>Viridiplantae</taxon>
        <taxon>Streptophyta</taxon>
        <taxon>Embryophyta</taxon>
        <taxon>Tracheophyta</taxon>
        <taxon>Spermatophyta</taxon>
        <taxon>Magnoliopsida</taxon>
        <taxon>Liliopsida</taxon>
        <taxon>Araceae</taxon>
        <taxon>Lemnoideae</taxon>
        <taxon>Spirodela</taxon>
    </lineage>
</organism>
<sequence>MAAAAGQSQLVVLYFTAAWCGPCRFMGPVYESLAGKYPGAVFMKIDIDELGEVAEKWGISSVPAFFLLKDGKEVDRVVGADKAGLERKVALHSSK</sequence>
<dbReference type="EMBL" id="LR746268">
    <property type="protein sequence ID" value="CAA7395700.1"/>
    <property type="molecule type" value="Genomic_DNA"/>
</dbReference>
<evidence type="ECO:0000256" key="2">
    <source>
        <dbReference type="ARBA" id="ARBA00038337"/>
    </source>
</evidence>
<dbReference type="InterPro" id="IPR005746">
    <property type="entry name" value="Thioredoxin"/>
</dbReference>
<feature type="disulfide bond" description="Redox-active" evidence="3">
    <location>
        <begin position="20"/>
        <end position="23"/>
    </location>
</feature>
<evidence type="ECO:0000256" key="3">
    <source>
        <dbReference type="PIRSR" id="PIRSR000077-4"/>
    </source>
</evidence>
<dbReference type="CDD" id="cd02947">
    <property type="entry name" value="TRX_family"/>
    <property type="match status" value="1"/>
</dbReference>
<keyword evidence="6" id="KW-1185">Reference proteome</keyword>
<dbReference type="SUPFAM" id="SSF52833">
    <property type="entry name" value="Thioredoxin-like"/>
    <property type="match status" value="1"/>
</dbReference>
<dbReference type="OrthoDB" id="10263751at2759"/>
<name>A0A7I8KD76_SPIIN</name>
<dbReference type="InterPro" id="IPR013766">
    <property type="entry name" value="Thioredoxin_domain"/>
</dbReference>
<keyword evidence="1 3" id="KW-1015">Disulfide bond</keyword>
<protein>
    <recommendedName>
        <fullName evidence="4">Thioredoxin domain-containing protein</fullName>
    </recommendedName>
</protein>
<dbReference type="PANTHER" id="PTHR46115">
    <property type="entry name" value="THIOREDOXIN-LIKE PROTEIN 1"/>
    <property type="match status" value="1"/>
</dbReference>